<proteinExistence type="predicted"/>
<dbReference type="AlphaFoldDB" id="A0A1D8CXU2"/>
<dbReference type="STRING" id="274537.BIU88_06045"/>
<evidence type="ECO:0000256" key="1">
    <source>
        <dbReference type="SAM" id="SignalP"/>
    </source>
</evidence>
<sequence>MSLFRKSFTILAFALTAIFSFGATLDAASPEPQAAAVQPAAKGLFVVVTSDDPMTQMMAMVLSTQTLTQGRSVRVLVCGKAGELVLKGSKEKLFKPLDKSPQMLLKGLIAKGVKVEVCPIYLPNTGKQPSALIDGVTVAQPPAVAAAMAEDGIKLFTF</sequence>
<feature type="chain" id="PRO_5009106498" evidence="1">
    <location>
        <begin position="23"/>
        <end position="158"/>
    </location>
</feature>
<dbReference type="Proteomes" id="UP000095185">
    <property type="component" value="Chromosome"/>
</dbReference>
<dbReference type="EMBL" id="CP017305">
    <property type="protein sequence ID" value="AOS83750.1"/>
    <property type="molecule type" value="Genomic_DNA"/>
</dbReference>
<keyword evidence="1" id="KW-0732">Signal</keyword>
<name>A0A1D8CXU2_CHLLM</name>
<feature type="signal peptide" evidence="1">
    <location>
        <begin position="1"/>
        <end position="22"/>
    </location>
</feature>
<dbReference type="KEGG" id="clz:BIU88_06045"/>
<dbReference type="OrthoDB" id="7361822at2"/>
<gene>
    <name evidence="2" type="ORF">BIU88_06045</name>
</gene>
<accession>A0A1D8CXU2</accession>
<dbReference type="Gene3D" id="3.40.1260.10">
    <property type="entry name" value="DsrEFH-like"/>
    <property type="match status" value="1"/>
</dbReference>
<organism evidence="2 3">
    <name type="scientific">Chlorobaculum limnaeum</name>
    <dbReference type="NCBI Taxonomy" id="274537"/>
    <lineage>
        <taxon>Bacteria</taxon>
        <taxon>Pseudomonadati</taxon>
        <taxon>Chlorobiota</taxon>
        <taxon>Chlorobiia</taxon>
        <taxon>Chlorobiales</taxon>
        <taxon>Chlorobiaceae</taxon>
        <taxon>Chlorobaculum</taxon>
    </lineage>
</organism>
<evidence type="ECO:0000313" key="2">
    <source>
        <dbReference type="EMBL" id="AOS83750.1"/>
    </source>
</evidence>
<keyword evidence="3" id="KW-1185">Reference proteome</keyword>
<dbReference type="SUPFAM" id="SSF75169">
    <property type="entry name" value="DsrEFH-like"/>
    <property type="match status" value="1"/>
</dbReference>
<dbReference type="RefSeq" id="WP_069809610.1">
    <property type="nucleotide sequence ID" value="NZ_CP017305.1"/>
</dbReference>
<reference evidence="2" key="1">
    <citation type="submission" date="2016-09" db="EMBL/GenBank/DDBJ databases">
        <title>Genome sequence of Chlorobaculum limnaeum.</title>
        <authorList>
            <person name="Liu Z."/>
            <person name="Tank M."/>
            <person name="Bryant D.A."/>
        </authorList>
    </citation>
    <scope>NUCLEOTIDE SEQUENCE [LARGE SCALE GENOMIC DNA]</scope>
    <source>
        <strain evidence="2">DSM 1677</strain>
    </source>
</reference>
<dbReference type="InterPro" id="IPR027396">
    <property type="entry name" value="DsrEFH-like"/>
</dbReference>
<protein>
    <submittedName>
        <fullName evidence="2">Uncharacterized protein</fullName>
    </submittedName>
</protein>
<evidence type="ECO:0000313" key="3">
    <source>
        <dbReference type="Proteomes" id="UP000095185"/>
    </source>
</evidence>